<evidence type="ECO:0000313" key="1">
    <source>
        <dbReference type="EMBL" id="CDG99145.1"/>
    </source>
</evidence>
<dbReference type="Proteomes" id="UP000028511">
    <property type="component" value="Unassembled WGS sequence"/>
</dbReference>
<dbReference type="AlphaFoldDB" id="A0A077NN67"/>
<proteinExistence type="predicted"/>
<protein>
    <submittedName>
        <fullName evidence="1">Uncharacterized protein</fullName>
    </submittedName>
</protein>
<accession>A0A077NN67</accession>
<dbReference type="EMBL" id="CBSW010000281">
    <property type="protein sequence ID" value="CDG99145.1"/>
    <property type="molecule type" value="Genomic_DNA"/>
</dbReference>
<comment type="caution">
    <text evidence="1">The sequence shown here is derived from an EMBL/GenBank/DDBJ whole genome shotgun (WGS) entry which is preliminary data.</text>
</comment>
<dbReference type="HOGENOM" id="CLU_3142270_0_0_6"/>
<sequence length="49" mass="6041">MKLTTFRYYYLSRVLTVCQPYFEINLSTSNYCLVILVNMLKGFIRFWYK</sequence>
<name>A0A077NN67_XENBV</name>
<gene>
    <name evidence="1" type="ORF">XBP1_740020</name>
</gene>
<reference evidence="1" key="1">
    <citation type="submission" date="2013-07" db="EMBL/GenBank/DDBJ databases">
        <title>Sub-species coevolution in mutualistic symbiosis.</title>
        <authorList>
            <person name="Murfin K."/>
            <person name="Klassen J."/>
            <person name="Lee M."/>
            <person name="Forst S."/>
            <person name="Stock P."/>
            <person name="Goodrich-Blair H."/>
        </authorList>
    </citation>
    <scope>NUCLEOTIDE SEQUENCE [LARGE SCALE GENOMIC DNA]</scope>
    <source>
        <strain evidence="1">Puntauvense</strain>
    </source>
</reference>
<organism evidence="1">
    <name type="scientific">Xenorhabdus bovienii str. puntauvense</name>
    <dbReference type="NCBI Taxonomy" id="1398201"/>
    <lineage>
        <taxon>Bacteria</taxon>
        <taxon>Pseudomonadati</taxon>
        <taxon>Pseudomonadota</taxon>
        <taxon>Gammaproteobacteria</taxon>
        <taxon>Enterobacterales</taxon>
        <taxon>Morganellaceae</taxon>
        <taxon>Xenorhabdus</taxon>
    </lineage>
</organism>